<reference evidence="10" key="1">
    <citation type="submission" date="2022-11" db="EMBL/GenBank/DDBJ databases">
        <authorList>
            <person name="Petersen C."/>
        </authorList>
    </citation>
    <scope>NUCLEOTIDE SEQUENCE</scope>
    <source>
        <strain evidence="10">IBT 21917</strain>
    </source>
</reference>
<feature type="domain" description="X8" evidence="9">
    <location>
        <begin position="375"/>
        <end position="465"/>
    </location>
</feature>
<dbReference type="SMART" id="SM00768">
    <property type="entry name" value="X8"/>
    <property type="match status" value="1"/>
</dbReference>
<feature type="chain" id="PRO_5041011492" description="1,3-beta-glucanosyltransferase" evidence="8">
    <location>
        <begin position="18"/>
        <end position="534"/>
    </location>
</feature>
<dbReference type="GO" id="GO:0071970">
    <property type="term" value="P:fungal-type cell wall (1-&gt;3)-beta-D-glucan biosynthetic process"/>
    <property type="evidence" value="ECO:0007669"/>
    <property type="project" value="TreeGrafter"/>
</dbReference>
<keyword evidence="11" id="KW-1185">Reference proteome</keyword>
<dbReference type="PANTHER" id="PTHR31468">
    <property type="entry name" value="1,3-BETA-GLUCANOSYLTRANSFERASE GAS1"/>
    <property type="match status" value="1"/>
</dbReference>
<dbReference type="GO" id="GO:0098552">
    <property type="term" value="C:side of membrane"/>
    <property type="evidence" value="ECO:0007669"/>
    <property type="project" value="UniProtKB-KW"/>
</dbReference>
<evidence type="ECO:0000313" key="10">
    <source>
        <dbReference type="EMBL" id="KAJ5179859.1"/>
    </source>
</evidence>
<protein>
    <recommendedName>
        <fullName evidence="8">1,3-beta-glucanosyltransferase</fullName>
        <ecNumber evidence="8">2.4.1.-</ecNumber>
    </recommendedName>
</protein>
<dbReference type="GO" id="GO:0031505">
    <property type="term" value="P:fungal-type cell wall organization"/>
    <property type="evidence" value="ECO:0007669"/>
    <property type="project" value="TreeGrafter"/>
</dbReference>
<comment type="caution">
    <text evidence="10">The sequence shown here is derived from an EMBL/GenBank/DDBJ whole genome shotgun (WGS) entry which is preliminary data.</text>
</comment>
<keyword evidence="8" id="KW-0336">GPI-anchor</keyword>
<gene>
    <name evidence="10" type="ORF">N7492_003069</name>
</gene>
<dbReference type="EC" id="2.4.1.-" evidence="8"/>
<keyword evidence="6 8" id="KW-0449">Lipoprotein</keyword>
<evidence type="ECO:0000256" key="1">
    <source>
        <dbReference type="ARBA" id="ARBA00004609"/>
    </source>
</evidence>
<dbReference type="GO" id="GO:0005886">
    <property type="term" value="C:plasma membrane"/>
    <property type="evidence" value="ECO:0007669"/>
    <property type="project" value="UniProtKB-SubCell"/>
</dbReference>
<dbReference type="Pfam" id="PF07983">
    <property type="entry name" value="X8"/>
    <property type="match status" value="1"/>
</dbReference>
<evidence type="ECO:0000256" key="7">
    <source>
        <dbReference type="ARBA" id="ARBA00025026"/>
    </source>
</evidence>
<evidence type="ECO:0000256" key="8">
    <source>
        <dbReference type="RuleBase" id="RU361209"/>
    </source>
</evidence>
<keyword evidence="8" id="KW-0808">Transferase</keyword>
<sequence>MKYSLIAGLSLLGSTLASDVPSIVTKGKKFFYSNNGTEFFIRGVAYQADSSSGGDTSDNYNDPLADSDACKRDIPYLTQLRTNVVRTYAVDPKKNHDECMNALADAGIYVISDLSSPGTSIESQNPVWDAELFTRYSQVVDTFSKYPNVIGFFAGNEVSNKVNNTNSMAYVKAAVRDMKAYIKQKNYRSSLLIGYATDDDQSVREQVANYLVCDDVSDSIDMFGYNIYEWCGDSSFQKSGYEERTKEFKDYPVPAFFSEYGCNNPRPREFGDVPALFGDKMTDVWSGGIVYMYYETDNKYGLVSTDGNDVKTLKDFENLSSKMAKISPSAVNSDKYSVTTTAGRSCPTIGSDWNAASKLPPSPDANLCSCMYDTLECVPTKSDAKSIGKTFGYLGKYEGVMDGVSSNSTSGKYGAYSMCSPKERLAFAMDTFYQKNKGKSGSKACDFDGAATTKKATSANGQCTSQMKAIGTAGTGTVDSHLAASTGAGAGGEGTSTSKGVAPGVAPQAVHVGALQAGFYMVAALASGAFMIML</sequence>
<dbReference type="AlphaFoldDB" id="A0A9W9LWM6"/>
<dbReference type="Gene3D" id="3.20.20.80">
    <property type="entry name" value="Glycosidases"/>
    <property type="match status" value="1"/>
</dbReference>
<reference evidence="10" key="2">
    <citation type="journal article" date="2023" name="IMA Fungus">
        <title>Comparative genomic study of the Penicillium genus elucidates a diverse pangenome and 15 lateral gene transfer events.</title>
        <authorList>
            <person name="Petersen C."/>
            <person name="Sorensen T."/>
            <person name="Nielsen M.R."/>
            <person name="Sondergaard T.E."/>
            <person name="Sorensen J.L."/>
            <person name="Fitzpatrick D.A."/>
            <person name="Frisvad J.C."/>
            <person name="Nielsen K.L."/>
        </authorList>
    </citation>
    <scope>NUCLEOTIDE SEQUENCE</scope>
    <source>
        <strain evidence="10">IBT 21917</strain>
    </source>
</reference>
<dbReference type="SUPFAM" id="SSF51445">
    <property type="entry name" value="(Trans)glycosidases"/>
    <property type="match status" value="1"/>
</dbReference>
<comment type="similarity">
    <text evidence="2 8">Belongs to the glycosyl hydrolase 72 family.</text>
</comment>
<evidence type="ECO:0000256" key="6">
    <source>
        <dbReference type="ARBA" id="ARBA00023288"/>
    </source>
</evidence>
<organism evidence="10 11">
    <name type="scientific">Penicillium capsulatum</name>
    <dbReference type="NCBI Taxonomy" id="69766"/>
    <lineage>
        <taxon>Eukaryota</taxon>
        <taxon>Fungi</taxon>
        <taxon>Dikarya</taxon>
        <taxon>Ascomycota</taxon>
        <taxon>Pezizomycotina</taxon>
        <taxon>Eurotiomycetes</taxon>
        <taxon>Eurotiomycetidae</taxon>
        <taxon>Eurotiales</taxon>
        <taxon>Aspergillaceae</taxon>
        <taxon>Penicillium</taxon>
    </lineage>
</organism>
<comment type="function">
    <text evidence="7">Splits internally a 1,3-beta-glucan molecule and transfers the newly generated reducing end (the donor) to the non-reducing end of another 1,3-beta-glucan molecule (the acceptor) forming a 1,3-beta linkage, resulting in the elongation of 1,3-beta-glucan chains in the cell wall. Involved in cell wall morphogenesis.</text>
</comment>
<name>A0A9W9LWM6_9EURO</name>
<evidence type="ECO:0000256" key="4">
    <source>
        <dbReference type="ARBA" id="ARBA00023157"/>
    </source>
</evidence>
<dbReference type="OrthoDB" id="421038at2759"/>
<dbReference type="InterPro" id="IPR017853">
    <property type="entry name" value="GH"/>
</dbReference>
<dbReference type="InterPro" id="IPR004886">
    <property type="entry name" value="Glucanosyltransferase"/>
</dbReference>
<dbReference type="Pfam" id="PF03198">
    <property type="entry name" value="Glyco_hydro_72"/>
    <property type="match status" value="1"/>
</dbReference>
<comment type="subcellular location">
    <subcellularLocation>
        <location evidence="1 8">Cell membrane</location>
        <topology evidence="1 8">Lipid-anchor</topology>
        <topology evidence="1 8">GPI-anchor</topology>
    </subcellularLocation>
</comment>
<keyword evidence="4" id="KW-1015">Disulfide bond</keyword>
<evidence type="ECO:0000256" key="3">
    <source>
        <dbReference type="ARBA" id="ARBA00022729"/>
    </source>
</evidence>
<keyword evidence="8" id="KW-0472">Membrane</keyword>
<dbReference type="GO" id="GO:0042124">
    <property type="term" value="F:1,3-beta-glucanosyltransferase activity"/>
    <property type="evidence" value="ECO:0007669"/>
    <property type="project" value="TreeGrafter"/>
</dbReference>
<dbReference type="InterPro" id="IPR012946">
    <property type="entry name" value="X8"/>
</dbReference>
<feature type="signal peptide" evidence="8">
    <location>
        <begin position="1"/>
        <end position="17"/>
    </location>
</feature>
<dbReference type="EMBL" id="JAPQKO010000002">
    <property type="protein sequence ID" value="KAJ5179859.1"/>
    <property type="molecule type" value="Genomic_DNA"/>
</dbReference>
<evidence type="ECO:0000313" key="11">
    <source>
        <dbReference type="Proteomes" id="UP001146351"/>
    </source>
</evidence>
<evidence type="ECO:0000256" key="2">
    <source>
        <dbReference type="ARBA" id="ARBA00007528"/>
    </source>
</evidence>
<dbReference type="FunFam" id="3.20.20.80:FF:000038">
    <property type="entry name" value="1,3-beta-glucanosyltransferase"/>
    <property type="match status" value="1"/>
</dbReference>
<evidence type="ECO:0000256" key="5">
    <source>
        <dbReference type="ARBA" id="ARBA00023180"/>
    </source>
</evidence>
<dbReference type="Gene3D" id="1.20.58.1040">
    <property type="match status" value="1"/>
</dbReference>
<dbReference type="Proteomes" id="UP001146351">
    <property type="component" value="Unassembled WGS sequence"/>
</dbReference>
<evidence type="ECO:0000259" key="9">
    <source>
        <dbReference type="SMART" id="SM00768"/>
    </source>
</evidence>
<keyword evidence="3 8" id="KW-0732">Signal</keyword>
<dbReference type="PANTHER" id="PTHR31468:SF11">
    <property type="entry name" value="1,3-BETA-GLUCANOSYLTRANSFERASE"/>
    <property type="match status" value="1"/>
</dbReference>
<keyword evidence="5" id="KW-0325">Glycoprotein</keyword>
<accession>A0A9W9LWM6</accession>
<proteinExistence type="inferred from homology"/>